<dbReference type="EMBL" id="BAAAPK010000001">
    <property type="protein sequence ID" value="GAA1672104.1"/>
    <property type="molecule type" value="Genomic_DNA"/>
</dbReference>
<gene>
    <name evidence="1" type="ORF">GCM10009807_15270</name>
</gene>
<dbReference type="PANTHER" id="PTHR42830">
    <property type="entry name" value="OSMOTICALLY INDUCIBLE FAMILY PROTEIN"/>
    <property type="match status" value="1"/>
</dbReference>
<dbReference type="InterPro" id="IPR036102">
    <property type="entry name" value="OsmC/Ohrsf"/>
</dbReference>
<evidence type="ECO:0000313" key="1">
    <source>
        <dbReference type="EMBL" id="GAA1672104.1"/>
    </source>
</evidence>
<dbReference type="SUPFAM" id="SSF82784">
    <property type="entry name" value="OsmC-like"/>
    <property type="match status" value="1"/>
</dbReference>
<proteinExistence type="predicted"/>
<dbReference type="Proteomes" id="UP001500596">
    <property type="component" value="Unassembled WGS sequence"/>
</dbReference>
<sequence length="139" mass="14894">MNWQGRTDSYENYGRRHEVAVAGSVLTMSADAAFHGDPGLPNPEQLVVAAASSCQLLSFLAVAAHAGVEVLEYEDAASGEMSSEDLPMRLTNIVLRPRIVVHGASAYRVGRLVRKAHDQCYVANSLGADVIVEPSIETV</sequence>
<comment type="caution">
    <text evidence="1">The sequence shown here is derived from an EMBL/GenBank/DDBJ whole genome shotgun (WGS) entry which is preliminary data.</text>
</comment>
<evidence type="ECO:0000313" key="2">
    <source>
        <dbReference type="Proteomes" id="UP001500596"/>
    </source>
</evidence>
<dbReference type="Gene3D" id="3.30.300.20">
    <property type="match status" value="1"/>
</dbReference>
<dbReference type="InterPro" id="IPR052707">
    <property type="entry name" value="OsmC_Ohr_Peroxiredoxin"/>
</dbReference>
<keyword evidence="2" id="KW-1185">Reference proteome</keyword>
<accession>A0ABP4SMZ6</accession>
<protein>
    <submittedName>
        <fullName evidence="1">OsmC family protein</fullName>
    </submittedName>
</protein>
<name>A0ABP4SMZ6_9MICO</name>
<dbReference type="InterPro" id="IPR015946">
    <property type="entry name" value="KH_dom-like_a/b"/>
</dbReference>
<organism evidence="1 2">
    <name type="scientific">Microbacterium lacus</name>
    <dbReference type="NCBI Taxonomy" id="415217"/>
    <lineage>
        <taxon>Bacteria</taxon>
        <taxon>Bacillati</taxon>
        <taxon>Actinomycetota</taxon>
        <taxon>Actinomycetes</taxon>
        <taxon>Micrococcales</taxon>
        <taxon>Microbacteriaceae</taxon>
        <taxon>Microbacterium</taxon>
    </lineage>
</organism>
<dbReference type="InterPro" id="IPR003718">
    <property type="entry name" value="OsmC/Ohr_fam"/>
</dbReference>
<dbReference type="Pfam" id="PF02566">
    <property type="entry name" value="OsmC"/>
    <property type="match status" value="1"/>
</dbReference>
<dbReference type="PANTHER" id="PTHR42830:SF2">
    <property type="entry name" value="OSMC_OHR FAMILY PROTEIN"/>
    <property type="match status" value="1"/>
</dbReference>
<reference evidence="2" key="1">
    <citation type="journal article" date="2019" name="Int. J. Syst. Evol. Microbiol.">
        <title>The Global Catalogue of Microorganisms (GCM) 10K type strain sequencing project: providing services to taxonomists for standard genome sequencing and annotation.</title>
        <authorList>
            <consortium name="The Broad Institute Genomics Platform"/>
            <consortium name="The Broad Institute Genome Sequencing Center for Infectious Disease"/>
            <person name="Wu L."/>
            <person name="Ma J."/>
        </authorList>
    </citation>
    <scope>NUCLEOTIDE SEQUENCE [LARGE SCALE GENOMIC DNA]</scope>
    <source>
        <strain evidence="2">JCM 15575</strain>
    </source>
</reference>